<dbReference type="KEGG" id="sti:Sthe_2259"/>
<keyword evidence="2" id="KW-1185">Reference proteome</keyword>
<evidence type="ECO:0000313" key="1">
    <source>
        <dbReference type="EMBL" id="ACZ39680.1"/>
    </source>
</evidence>
<protein>
    <submittedName>
        <fullName evidence="1">Uncharacterized protein</fullName>
    </submittedName>
</protein>
<evidence type="ECO:0000313" key="2">
    <source>
        <dbReference type="Proteomes" id="UP000002027"/>
    </source>
</evidence>
<gene>
    <name evidence="1" type="ordered locus">Sthe_2259</name>
</gene>
<dbReference type="Proteomes" id="UP000002027">
    <property type="component" value="Chromosome 1"/>
</dbReference>
<sequence>MRSVPPDDLTEQLEAVTRQFRAVGDQLRGMGQHLEHVLASLRPTFREITRFMSSHEYQEMTRVLNELEHRDGNLPEIILDATPAELIDLLRRLGIIRPPRRRGRPRMEDDGGGVWREIAREARALKARKPFLSWETIARTRFGISGRHLRNILSRFPEE</sequence>
<dbReference type="HOGENOM" id="CLU_1659625_0_0_0"/>
<dbReference type="EMBL" id="CP001823">
    <property type="protein sequence ID" value="ACZ39680.1"/>
    <property type="molecule type" value="Genomic_DNA"/>
</dbReference>
<reference evidence="2" key="1">
    <citation type="submission" date="2009-11" db="EMBL/GenBank/DDBJ databases">
        <title>The complete chromosome 1 of Sphaerobacter thermophilus DSM 20745.</title>
        <authorList>
            <person name="Lucas S."/>
            <person name="Copeland A."/>
            <person name="Lapidus A."/>
            <person name="Glavina del Rio T."/>
            <person name="Dalin E."/>
            <person name="Tice H."/>
            <person name="Bruce D."/>
            <person name="Goodwin L."/>
            <person name="Pitluck S."/>
            <person name="Kyrpides N."/>
            <person name="Mavromatis K."/>
            <person name="Ivanova N."/>
            <person name="Mikhailova N."/>
            <person name="LaButti K.M."/>
            <person name="Clum A."/>
            <person name="Sun H.I."/>
            <person name="Brettin T."/>
            <person name="Detter J.C."/>
            <person name="Han C."/>
            <person name="Larimer F."/>
            <person name="Land M."/>
            <person name="Hauser L."/>
            <person name="Markowitz V."/>
            <person name="Cheng J.F."/>
            <person name="Hugenholtz P."/>
            <person name="Woyke T."/>
            <person name="Wu D."/>
            <person name="Steenblock K."/>
            <person name="Schneider S."/>
            <person name="Pukall R."/>
            <person name="Goeker M."/>
            <person name="Klenk H.P."/>
            <person name="Eisen J.A."/>
        </authorList>
    </citation>
    <scope>NUCLEOTIDE SEQUENCE [LARGE SCALE GENOMIC DNA]</scope>
    <source>
        <strain evidence="2">ATCC 49802 / DSM 20745 / S 6022</strain>
    </source>
</reference>
<dbReference type="RefSeq" id="WP_012872721.1">
    <property type="nucleotide sequence ID" value="NC_013523.1"/>
</dbReference>
<dbReference type="InParanoid" id="D1C6Q5"/>
<proteinExistence type="predicted"/>
<dbReference type="STRING" id="479434.Sthe_2259"/>
<dbReference type="AlphaFoldDB" id="D1C6Q5"/>
<name>D1C6Q5_SPHTD</name>
<accession>D1C6Q5</accession>
<organism evidence="1 2">
    <name type="scientific">Sphaerobacter thermophilus (strain ATCC 49802 / DSM 20745 / KCCM 41009 / NCIMB 13125 / S 6022)</name>
    <dbReference type="NCBI Taxonomy" id="479434"/>
    <lineage>
        <taxon>Bacteria</taxon>
        <taxon>Pseudomonadati</taxon>
        <taxon>Thermomicrobiota</taxon>
        <taxon>Thermomicrobia</taxon>
        <taxon>Sphaerobacterales</taxon>
        <taxon>Sphaerobacterineae</taxon>
        <taxon>Sphaerobacteraceae</taxon>
        <taxon>Sphaerobacter</taxon>
    </lineage>
</organism>
<reference evidence="1 2" key="2">
    <citation type="journal article" date="2010" name="Stand. Genomic Sci.">
        <title>Complete genome sequence of Desulfohalobium retbaense type strain (HR(100)).</title>
        <authorList>
            <person name="Spring S."/>
            <person name="Nolan M."/>
            <person name="Lapidus A."/>
            <person name="Glavina Del Rio T."/>
            <person name="Copeland A."/>
            <person name="Tice H."/>
            <person name="Cheng J.F."/>
            <person name="Lucas S."/>
            <person name="Land M."/>
            <person name="Chen F."/>
            <person name="Bruce D."/>
            <person name="Goodwin L."/>
            <person name="Pitluck S."/>
            <person name="Ivanova N."/>
            <person name="Mavromatis K."/>
            <person name="Mikhailova N."/>
            <person name="Pati A."/>
            <person name="Chen A."/>
            <person name="Palaniappan K."/>
            <person name="Hauser L."/>
            <person name="Chang Y.J."/>
            <person name="Jeffries C.D."/>
            <person name="Munk C."/>
            <person name="Kiss H."/>
            <person name="Chain P."/>
            <person name="Han C."/>
            <person name="Brettin T."/>
            <person name="Detter J.C."/>
            <person name="Schuler E."/>
            <person name="Goker M."/>
            <person name="Rohde M."/>
            <person name="Bristow J."/>
            <person name="Eisen J.A."/>
            <person name="Markowitz V."/>
            <person name="Hugenholtz P."/>
            <person name="Kyrpides N.C."/>
            <person name="Klenk H.P."/>
        </authorList>
    </citation>
    <scope>NUCLEOTIDE SEQUENCE [LARGE SCALE GENOMIC DNA]</scope>
    <source>
        <strain evidence="2">ATCC 49802 / DSM 20745 / S 6022</strain>
    </source>
</reference>